<gene>
    <name evidence="4" type="primary">moaD</name>
    <name evidence="4" type="ORF">GCM10011369_10370</name>
</gene>
<dbReference type="PANTHER" id="PTHR33359:SF1">
    <property type="entry name" value="MOLYBDOPTERIN SYNTHASE SULFUR CARRIER SUBUNIT"/>
    <property type="match status" value="1"/>
</dbReference>
<dbReference type="AlphaFoldDB" id="A0A8J2U3B9"/>
<keyword evidence="1" id="KW-0547">Nucleotide-binding</keyword>
<dbReference type="EMBL" id="BMDX01000003">
    <property type="protein sequence ID" value="GGA70576.1"/>
    <property type="molecule type" value="Genomic_DNA"/>
</dbReference>
<evidence type="ECO:0000313" key="5">
    <source>
        <dbReference type="Proteomes" id="UP000619743"/>
    </source>
</evidence>
<evidence type="ECO:0000256" key="3">
    <source>
        <dbReference type="ARBA" id="ARBA00024247"/>
    </source>
</evidence>
<dbReference type="GO" id="GO:1990133">
    <property type="term" value="C:molybdopterin adenylyltransferase complex"/>
    <property type="evidence" value="ECO:0007669"/>
    <property type="project" value="TreeGrafter"/>
</dbReference>
<dbReference type="Pfam" id="PF02597">
    <property type="entry name" value="ThiS"/>
    <property type="match status" value="1"/>
</dbReference>
<dbReference type="CDD" id="cd00754">
    <property type="entry name" value="Ubl_MoaD"/>
    <property type="match status" value="1"/>
</dbReference>
<dbReference type="RefSeq" id="WP_087504690.1">
    <property type="nucleotide sequence ID" value="NZ_BMDX01000003.1"/>
</dbReference>
<evidence type="ECO:0000313" key="4">
    <source>
        <dbReference type="EMBL" id="GGA70576.1"/>
    </source>
</evidence>
<dbReference type="InterPro" id="IPR003749">
    <property type="entry name" value="ThiS/MoaD-like"/>
</dbReference>
<reference evidence="5" key="1">
    <citation type="journal article" date="2019" name="Int. J. Syst. Evol. Microbiol.">
        <title>The Global Catalogue of Microorganisms (GCM) 10K type strain sequencing project: providing services to taxonomists for standard genome sequencing and annotation.</title>
        <authorList>
            <consortium name="The Broad Institute Genomics Platform"/>
            <consortium name="The Broad Institute Genome Sequencing Center for Infectious Disease"/>
            <person name="Wu L."/>
            <person name="Ma J."/>
        </authorList>
    </citation>
    <scope>NUCLEOTIDE SEQUENCE [LARGE SCALE GENOMIC DNA]</scope>
    <source>
        <strain evidence="5">CGMCC 1.10130</strain>
    </source>
</reference>
<dbReference type="Gene3D" id="3.10.20.30">
    <property type="match status" value="1"/>
</dbReference>
<proteinExistence type="inferred from homology"/>
<dbReference type="Proteomes" id="UP000619743">
    <property type="component" value="Unassembled WGS sequence"/>
</dbReference>
<dbReference type="InterPro" id="IPR016155">
    <property type="entry name" value="Mopterin_synth/thiamin_S_b"/>
</dbReference>
<dbReference type="OrthoDB" id="9801945at2"/>
<evidence type="ECO:0000256" key="2">
    <source>
        <dbReference type="ARBA" id="ARBA00024200"/>
    </source>
</evidence>
<comment type="similarity">
    <text evidence="2">Belongs to the MoaD family.</text>
</comment>
<dbReference type="SUPFAM" id="SSF54285">
    <property type="entry name" value="MoaD/ThiS"/>
    <property type="match status" value="1"/>
</dbReference>
<organism evidence="4 5">
    <name type="scientific">Neiella marina</name>
    <dbReference type="NCBI Taxonomy" id="508461"/>
    <lineage>
        <taxon>Bacteria</taxon>
        <taxon>Pseudomonadati</taxon>
        <taxon>Pseudomonadota</taxon>
        <taxon>Gammaproteobacteria</taxon>
        <taxon>Alteromonadales</taxon>
        <taxon>Echinimonadaceae</taxon>
        <taxon>Neiella</taxon>
    </lineage>
</organism>
<protein>
    <recommendedName>
        <fullName evidence="3">Molybdopterin synthase sulfur carrier subunit</fullName>
    </recommendedName>
</protein>
<evidence type="ECO:0000256" key="1">
    <source>
        <dbReference type="ARBA" id="ARBA00022741"/>
    </source>
</evidence>
<dbReference type="PANTHER" id="PTHR33359">
    <property type="entry name" value="MOLYBDOPTERIN SYNTHASE SULFUR CARRIER SUBUNIT"/>
    <property type="match status" value="1"/>
</dbReference>
<dbReference type="InterPro" id="IPR012675">
    <property type="entry name" value="Beta-grasp_dom_sf"/>
</dbReference>
<name>A0A8J2U3B9_9GAMM</name>
<sequence length="83" mass="8784">MTTSILVFASLREAIGQGQISAALTLPCEVKMLKNQLADQYPVIKTAIQNDALLVAVNQQMAADEVVINDGDEIALFPPVTGG</sequence>
<keyword evidence="5" id="KW-1185">Reference proteome</keyword>
<dbReference type="InterPro" id="IPR044672">
    <property type="entry name" value="MOCS2A"/>
</dbReference>
<dbReference type="GO" id="GO:0000166">
    <property type="term" value="F:nucleotide binding"/>
    <property type="evidence" value="ECO:0007669"/>
    <property type="project" value="UniProtKB-KW"/>
</dbReference>
<comment type="caution">
    <text evidence="4">The sequence shown here is derived from an EMBL/GenBank/DDBJ whole genome shotgun (WGS) entry which is preliminary data.</text>
</comment>
<dbReference type="GO" id="GO:0006777">
    <property type="term" value="P:Mo-molybdopterin cofactor biosynthetic process"/>
    <property type="evidence" value="ECO:0007669"/>
    <property type="project" value="InterPro"/>
</dbReference>
<dbReference type="UniPathway" id="UPA00344"/>
<accession>A0A8J2U3B9</accession>